<evidence type="ECO:0000256" key="1">
    <source>
        <dbReference type="ARBA" id="ARBA00022737"/>
    </source>
</evidence>
<reference evidence="4" key="1">
    <citation type="journal article" date="2020" name="Stud. Mycol.">
        <title>101 Dothideomycetes genomes: a test case for predicting lifestyles and emergence of pathogens.</title>
        <authorList>
            <person name="Haridas S."/>
            <person name="Albert R."/>
            <person name="Binder M."/>
            <person name="Bloem J."/>
            <person name="Labutti K."/>
            <person name="Salamov A."/>
            <person name="Andreopoulos B."/>
            <person name="Baker S."/>
            <person name="Barry K."/>
            <person name="Bills G."/>
            <person name="Bluhm B."/>
            <person name="Cannon C."/>
            <person name="Castanera R."/>
            <person name="Culley D."/>
            <person name="Daum C."/>
            <person name="Ezra D."/>
            <person name="Gonzalez J."/>
            <person name="Henrissat B."/>
            <person name="Kuo A."/>
            <person name="Liang C."/>
            <person name="Lipzen A."/>
            <person name="Lutzoni F."/>
            <person name="Magnuson J."/>
            <person name="Mondo S."/>
            <person name="Nolan M."/>
            <person name="Ohm R."/>
            <person name="Pangilinan J."/>
            <person name="Park H.-J."/>
            <person name="Ramirez L."/>
            <person name="Alfaro M."/>
            <person name="Sun H."/>
            <person name="Tritt A."/>
            <person name="Yoshinaga Y."/>
            <person name="Zwiers L.-H."/>
            <person name="Turgeon B."/>
            <person name="Goodwin S."/>
            <person name="Spatafora J."/>
            <person name="Crous P."/>
            <person name="Grigoriev I."/>
        </authorList>
    </citation>
    <scope>NUCLEOTIDE SEQUENCE</scope>
    <source>
        <strain evidence="4">CBS 123094</strain>
    </source>
</reference>
<gene>
    <name evidence="4" type="ORF">P154DRAFT_485533</name>
</gene>
<dbReference type="Pfam" id="PF25053">
    <property type="entry name" value="DUF7791"/>
    <property type="match status" value="1"/>
</dbReference>
<feature type="domain" description="DUF7791" evidence="3">
    <location>
        <begin position="552"/>
        <end position="685"/>
    </location>
</feature>
<accession>A0A6A5WRZ1</accession>
<keyword evidence="5" id="KW-1185">Reference proteome</keyword>
<evidence type="ECO:0000313" key="5">
    <source>
        <dbReference type="Proteomes" id="UP000799779"/>
    </source>
</evidence>
<proteinExistence type="predicted"/>
<dbReference type="InterPro" id="IPR056693">
    <property type="entry name" value="DUF7791"/>
</dbReference>
<dbReference type="Gene3D" id="3.40.50.300">
    <property type="entry name" value="P-loop containing nucleotide triphosphate hydrolases"/>
    <property type="match status" value="1"/>
</dbReference>
<sequence length="933" mass="107358">MMSTMHENAFATLEIARTIVQFIQFGWDLLAEAEGNRSSVKYLVDISEKLRFYDGALTITVAPYGCPIARQLKIVADEALEIVQDLLASIKDLEEGVRKWSSFIEVLTQVWQREKILALTQRLGKLHGQVQTQLLAMMNDTNSEVFKTVQNLQAQSRVMETRLTLNLSHIRQDIINEIQNLDSNAALCTALVHDVSQAIKKLQPVKPDNLAKLSATMEQISQNLSAFHSEGQLAARGQMILKSLCSPVMGLRESAIVGAHAKTFEWIFQEEAEEAGKQSKFSEWLASQADVYWISGKAGSGKSTLMKFLFHHPRVRDRLSRWAGGHELIMANFFFWNAGTTLQKSQEGLLQSLLYEVLRQYPALIPELCSNRTEMDAMDGYGSSWTIREILQCFQQLKLTTRAVKVCYFIDGLDEYDGEHMDLINALRNISNSPNIKICASSRPWFVFRDEFGTTSWKLTLEDLTRGDITRYVREQLKTHQRFHLLRQRDQRYEDLVEQIVNKAQGVFLWVFLVVRSLMRGFTNADSIADLQRRVSLLPSSLEDYFRHIFDSIEDVYRIQTLKMFQYALHPPKNMPHPLLVFSFLDEEDPDFAFERGIEPISIEEIEHREEEMRRRLDGRTKGILETSSLPSLPGQRKSSPVNTVQFLHRSARDFLFTKDMQAELSKGLDADFNPKYDLCKAFFAYWKVGRKFDSIKDIQWIIGYALQLELTTPLSSSIVLNALEKEFKIMDNCFPLVFRDIDPVDNFLGYLVNEGFVHQASKRLKQAHAPKSRSNGLLGIALHYTDYPERDFYGTPDDYLCLKLAMTKLLLDYGANPNALFTGRKKSTIWRTFIASGIQRLSEWDSDKAIRFQIIKLLIERGAYVDEDQEIRDRIRELFPDDADWLFALSPQHDPCKPEFKKAQKGKKPSQDFRDRWLSRIKKSFGGGKKES</sequence>
<dbReference type="OrthoDB" id="443402at2759"/>
<dbReference type="PANTHER" id="PTHR10039">
    <property type="entry name" value="AMELOGENIN"/>
    <property type="match status" value="1"/>
</dbReference>
<dbReference type="Proteomes" id="UP000799779">
    <property type="component" value="Unassembled WGS sequence"/>
</dbReference>
<name>A0A6A5WRZ1_9PLEO</name>
<protein>
    <submittedName>
        <fullName evidence="4">Uncharacterized protein</fullName>
    </submittedName>
</protein>
<dbReference type="InterPro" id="IPR027417">
    <property type="entry name" value="P-loop_NTPase"/>
</dbReference>
<dbReference type="EMBL" id="ML977568">
    <property type="protein sequence ID" value="KAF2004327.1"/>
    <property type="molecule type" value="Genomic_DNA"/>
</dbReference>
<keyword evidence="1" id="KW-0677">Repeat</keyword>
<dbReference type="SUPFAM" id="SSF52540">
    <property type="entry name" value="P-loop containing nucleoside triphosphate hydrolases"/>
    <property type="match status" value="1"/>
</dbReference>
<dbReference type="AlphaFoldDB" id="A0A6A5WRZ1"/>
<evidence type="ECO:0000259" key="3">
    <source>
        <dbReference type="Pfam" id="PF25053"/>
    </source>
</evidence>
<evidence type="ECO:0000259" key="2">
    <source>
        <dbReference type="Pfam" id="PF24883"/>
    </source>
</evidence>
<evidence type="ECO:0000313" key="4">
    <source>
        <dbReference type="EMBL" id="KAF2004327.1"/>
    </source>
</evidence>
<dbReference type="PANTHER" id="PTHR10039:SF5">
    <property type="entry name" value="NACHT DOMAIN-CONTAINING PROTEIN"/>
    <property type="match status" value="1"/>
</dbReference>
<feature type="domain" description="Nephrocystin 3-like N-terminal" evidence="2">
    <location>
        <begin position="277"/>
        <end position="443"/>
    </location>
</feature>
<dbReference type="Pfam" id="PF24883">
    <property type="entry name" value="NPHP3_N"/>
    <property type="match status" value="1"/>
</dbReference>
<organism evidence="4 5">
    <name type="scientific">Amniculicola lignicola CBS 123094</name>
    <dbReference type="NCBI Taxonomy" id="1392246"/>
    <lineage>
        <taxon>Eukaryota</taxon>
        <taxon>Fungi</taxon>
        <taxon>Dikarya</taxon>
        <taxon>Ascomycota</taxon>
        <taxon>Pezizomycotina</taxon>
        <taxon>Dothideomycetes</taxon>
        <taxon>Pleosporomycetidae</taxon>
        <taxon>Pleosporales</taxon>
        <taxon>Amniculicolaceae</taxon>
        <taxon>Amniculicola</taxon>
    </lineage>
</organism>
<dbReference type="InterPro" id="IPR056884">
    <property type="entry name" value="NPHP3-like_N"/>
</dbReference>